<dbReference type="GO" id="GO:0080139">
    <property type="term" value="F:borate efflux transmembrane transporter activity"/>
    <property type="evidence" value="ECO:0007669"/>
    <property type="project" value="EnsemblFungi"/>
</dbReference>
<evidence type="ECO:0000256" key="3">
    <source>
        <dbReference type="ARBA" id="ARBA00022989"/>
    </source>
</evidence>
<feature type="transmembrane region" description="Helical" evidence="5">
    <location>
        <begin position="264"/>
        <end position="284"/>
    </location>
</feature>
<feature type="transmembrane region" description="Helical" evidence="5">
    <location>
        <begin position="107"/>
        <end position="124"/>
    </location>
</feature>
<protein>
    <recommendedName>
        <fullName evidence="6">Major facilitator superfamily (MFS) profile domain-containing protein</fullName>
    </recommendedName>
</protein>
<dbReference type="AlphaFoldDB" id="J7S999"/>
<reference evidence="7 8" key="1">
    <citation type="journal article" date="2011" name="Proc. Natl. Acad. Sci. U.S.A.">
        <title>Evolutionary erosion of yeast sex chromosomes by mating-type switching accidents.</title>
        <authorList>
            <person name="Gordon J.L."/>
            <person name="Armisen D."/>
            <person name="Proux-Wera E."/>
            <person name="Oheigeartaigh S.S."/>
            <person name="Byrne K.P."/>
            <person name="Wolfe K.H."/>
        </authorList>
    </citation>
    <scope>NUCLEOTIDE SEQUENCE [LARGE SCALE GENOMIC DNA]</scope>
    <source>
        <strain evidence="8">ATCC MYA-139 / BCRC 22969 / CBS 8797 / CCRC 22969 / KCTC 17520 / NBRC 10181 / NCYC 3082</strain>
    </source>
</reference>
<feature type="domain" description="Major facilitator superfamily (MFS) profile" evidence="6">
    <location>
        <begin position="68"/>
        <end position="525"/>
    </location>
</feature>
<dbReference type="RefSeq" id="XP_022465646.1">
    <property type="nucleotide sequence ID" value="XM_022609228.1"/>
</dbReference>
<dbReference type="EMBL" id="HE978320">
    <property type="protein sequence ID" value="CCK71401.1"/>
    <property type="molecule type" value="Genomic_DNA"/>
</dbReference>
<comment type="subcellular location">
    <subcellularLocation>
        <location evidence="1">Membrane</location>
        <topology evidence="1">Multi-pass membrane protein</topology>
    </subcellularLocation>
</comment>
<dbReference type="Pfam" id="PF07690">
    <property type="entry name" value="MFS_1"/>
    <property type="match status" value="1"/>
</dbReference>
<reference evidence="8" key="2">
    <citation type="submission" date="2012-08" db="EMBL/GenBank/DDBJ databases">
        <title>Genome sequence of Kazachstania naganishii.</title>
        <authorList>
            <person name="Gordon J.L."/>
            <person name="Armisen D."/>
            <person name="Proux-Wera E."/>
            <person name="OhEigeartaigh S.S."/>
            <person name="Byrne K.P."/>
            <person name="Wolfe K.H."/>
        </authorList>
    </citation>
    <scope>NUCLEOTIDE SEQUENCE [LARGE SCALE GENOMIC DNA]</scope>
    <source>
        <strain evidence="8">ATCC MYA-139 / BCRC 22969 / CBS 8797 / CCRC 22969 / KCTC 17520 / NBRC 10181 / NCYC 3082</strain>
    </source>
</reference>
<feature type="transmembrane region" description="Helical" evidence="5">
    <location>
        <begin position="169"/>
        <end position="190"/>
    </location>
</feature>
<evidence type="ECO:0000256" key="5">
    <source>
        <dbReference type="SAM" id="Phobius"/>
    </source>
</evidence>
<keyword evidence="8" id="KW-1185">Reference proteome</keyword>
<feature type="transmembrane region" description="Helical" evidence="5">
    <location>
        <begin position="296"/>
        <end position="314"/>
    </location>
</feature>
<dbReference type="Proteomes" id="UP000006310">
    <property type="component" value="Chromosome 7"/>
</dbReference>
<dbReference type="InterPro" id="IPR036259">
    <property type="entry name" value="MFS_trans_sf"/>
</dbReference>
<dbReference type="PROSITE" id="PS50850">
    <property type="entry name" value="MFS"/>
    <property type="match status" value="1"/>
</dbReference>
<evidence type="ECO:0000256" key="1">
    <source>
        <dbReference type="ARBA" id="ARBA00004141"/>
    </source>
</evidence>
<gene>
    <name evidence="7" type="primary">KNAG0G03430</name>
    <name evidence="7" type="ordered locus">KNAG_0G03430</name>
</gene>
<dbReference type="FunFam" id="1.20.1250.20:FF:000397">
    <property type="entry name" value="Aminotriazole resistance protein"/>
    <property type="match status" value="1"/>
</dbReference>
<dbReference type="InterPro" id="IPR020846">
    <property type="entry name" value="MFS_dom"/>
</dbReference>
<dbReference type="PANTHER" id="PTHR42718">
    <property type="entry name" value="MAJOR FACILITATOR SUPERFAMILY MULTIDRUG TRANSPORTER MFSC"/>
    <property type="match status" value="1"/>
</dbReference>
<keyword evidence="2 5" id="KW-0812">Transmembrane</keyword>
<dbReference type="GO" id="GO:0005773">
    <property type="term" value="C:vacuole"/>
    <property type="evidence" value="ECO:0007669"/>
    <property type="project" value="EnsemblFungi"/>
</dbReference>
<proteinExistence type="predicted"/>
<feature type="transmembrane region" description="Helical" evidence="5">
    <location>
        <begin position="399"/>
        <end position="417"/>
    </location>
</feature>
<keyword evidence="3 5" id="KW-1133">Transmembrane helix</keyword>
<dbReference type="eggNOG" id="KOG0254">
    <property type="taxonomic scope" value="Eukaryota"/>
</dbReference>
<sequence>MSFLLNYLKKDKKKNHKNAIDEVSSGWTVENTDSDKLGSGNETSTHVATTDPNCKWQDTTYFQNRWQEYIFVGTCMMSQLLNQACIPQTLSLMNILTKSFHSNAKNQTWLMASFPLVSGSFILISGRVGDIYGLKWSLVGGNIFFIIWALISGFTNYTHSDTFFIVSRSFQGLGVAFILPNVMGCVGNIYKPNTFRKNIVISLIGACAPVGAFMGAFFAGLIGTKNPDDWPWSFYAMAIASTLTLLGALYSIPNHIPTNVHGFSMDWIGSGLAVVGLILLNFVWNQGPIDGWGKAYIIVLLIVSVFVLTLFFIYEVHYAASPLLPRVITQNRHMVMILMALFLGWGSFGIFSFYYFAFLLNLRHYSTVWAGGTYFMFAIWGVVASVVVGLSIRKISASIILFFSMIAFDVGIIMLSVTPVKQTYFRMNLGTMIILSFGMDMSFPAAAIILSDSLPNQYQGMAGSLANTMVNYSMSLCLGMGSTVESQINQNGKDLLKGYRAAEYLGIGIASLAVILSLIYMCERLWIDRKERMESTSETNLS</sequence>
<dbReference type="Gene3D" id="1.20.1250.20">
    <property type="entry name" value="MFS general substrate transporter like domains"/>
    <property type="match status" value="2"/>
</dbReference>
<feature type="transmembrane region" description="Helical" evidence="5">
    <location>
        <begin position="335"/>
        <end position="356"/>
    </location>
</feature>
<evidence type="ECO:0000313" key="8">
    <source>
        <dbReference type="Proteomes" id="UP000006310"/>
    </source>
</evidence>
<dbReference type="InterPro" id="IPR011701">
    <property type="entry name" value="MFS"/>
</dbReference>
<evidence type="ECO:0000259" key="6">
    <source>
        <dbReference type="PROSITE" id="PS50850"/>
    </source>
</evidence>
<feature type="transmembrane region" description="Helical" evidence="5">
    <location>
        <begin position="234"/>
        <end position="252"/>
    </location>
</feature>
<dbReference type="CDD" id="cd17476">
    <property type="entry name" value="MFS_Amf1_MDR_like"/>
    <property type="match status" value="1"/>
</dbReference>
<evidence type="ECO:0000256" key="4">
    <source>
        <dbReference type="ARBA" id="ARBA00023136"/>
    </source>
</evidence>
<dbReference type="KEGG" id="kng:KNAG_0G03430"/>
<accession>J7S999</accession>
<dbReference type="OrthoDB" id="2130629at2759"/>
<name>J7S999_HUIN7</name>
<dbReference type="GO" id="GO:0005886">
    <property type="term" value="C:plasma membrane"/>
    <property type="evidence" value="ECO:0007669"/>
    <property type="project" value="EnsemblFungi"/>
</dbReference>
<feature type="transmembrane region" description="Helical" evidence="5">
    <location>
        <begin position="368"/>
        <end position="392"/>
    </location>
</feature>
<keyword evidence="4 5" id="KW-0472">Membrane</keyword>
<feature type="transmembrane region" description="Helical" evidence="5">
    <location>
        <begin position="504"/>
        <end position="522"/>
    </location>
</feature>
<feature type="transmembrane region" description="Helical" evidence="5">
    <location>
        <begin position="136"/>
        <end position="157"/>
    </location>
</feature>
<evidence type="ECO:0000256" key="2">
    <source>
        <dbReference type="ARBA" id="ARBA00022692"/>
    </source>
</evidence>
<organism evidence="7 8">
    <name type="scientific">Huiozyma naganishii (strain ATCC MYA-139 / BCRC 22969 / CBS 8797 / KCTC 17520 / NBRC 10181 / NCYC 3082 / Yp74L-3)</name>
    <name type="common">Yeast</name>
    <name type="synonym">Kazachstania naganishii</name>
    <dbReference type="NCBI Taxonomy" id="1071383"/>
    <lineage>
        <taxon>Eukaryota</taxon>
        <taxon>Fungi</taxon>
        <taxon>Dikarya</taxon>
        <taxon>Ascomycota</taxon>
        <taxon>Saccharomycotina</taxon>
        <taxon>Saccharomycetes</taxon>
        <taxon>Saccharomycetales</taxon>
        <taxon>Saccharomycetaceae</taxon>
        <taxon>Huiozyma</taxon>
    </lineage>
</organism>
<feature type="transmembrane region" description="Helical" evidence="5">
    <location>
        <begin position="199"/>
        <end position="222"/>
    </location>
</feature>
<dbReference type="GeneID" id="34527124"/>
<feature type="transmembrane region" description="Helical" evidence="5">
    <location>
        <begin position="429"/>
        <end position="450"/>
    </location>
</feature>
<evidence type="ECO:0000313" key="7">
    <source>
        <dbReference type="EMBL" id="CCK71401.1"/>
    </source>
</evidence>
<dbReference type="PANTHER" id="PTHR42718:SF14">
    <property type="entry name" value="AMINOTRIAZOLE RESISTANCE PROTEIN"/>
    <property type="match status" value="1"/>
</dbReference>
<dbReference type="SUPFAM" id="SSF103473">
    <property type="entry name" value="MFS general substrate transporter"/>
    <property type="match status" value="1"/>
</dbReference>
<dbReference type="OMA" id="MLPWTGM"/>
<dbReference type="HOGENOM" id="CLU_000960_27_4_1"/>
<feature type="transmembrane region" description="Helical" evidence="5">
    <location>
        <begin position="462"/>
        <end position="484"/>
    </location>
</feature>